<evidence type="ECO:0000313" key="3">
    <source>
        <dbReference type="Proteomes" id="UP000091918"/>
    </source>
</evidence>
<evidence type="ECO:0000313" key="2">
    <source>
        <dbReference type="EMBL" id="OAX80743.1"/>
    </source>
</evidence>
<proteinExistence type="predicted"/>
<dbReference type="Proteomes" id="UP000091918">
    <property type="component" value="Unassembled WGS sequence"/>
</dbReference>
<sequence length="608" mass="68080">MVKLSYRGRKVRGLKAGLAVAKDLQKRVPPGLGSRAAARDPHVEIDLTGKELTDDGFDIFVDGLINCIKYRDQEHPNGIVQLTELVVKGNVLTIASMKKLGHVVALSGECLTQLDISNNQISVLSREQREDWQAFLESFQVCYVLKKIDFGGNPLGGAGFDVFARVYAQSDLYFIEPLANERSKNQINIDAVDELSNLNLDEEKENRKPPGNATSGERNYEARQDSLKDFRSKGDCHGAQPKENSNYRSTRGLRSVPYLVFSNCCTTNACAFHLWTIVLSHHQPHTLLEFLPPGKSVAPLEQTNPTNGIVYTPNEKISALGRGLLELGNEFRMQNSDTEVEESEAHGFVEEFGESDIAKHRELRKKHEIEMDRVKNRLLLDVLKTDGIGITGIWNTAFKMMRVARAILLDDGTRLLKPVATIDDGNIMEPHPANEYLTNEYLPDDCLTEAYPTNESRKNRHSFPSSFVQQREGFLEDFPTIQETLEGNNSEGLILSWDQTLQDVGSTTSRRVAGHRKESIVGAKKLLTKTEDKGGIGRFGLPMDIWRRIIADAAGASELLTVEQQMRVLRYASDWQAIKQELRISGGTEFEQILKILSPMGCLSYAHH</sequence>
<evidence type="ECO:0000256" key="1">
    <source>
        <dbReference type="SAM" id="MobiDB-lite"/>
    </source>
</evidence>
<reference evidence="2 3" key="1">
    <citation type="submission" date="2015-07" db="EMBL/GenBank/DDBJ databases">
        <title>Emmonsia species relationships and genome sequence.</title>
        <authorList>
            <person name="Cuomo C.A."/>
            <person name="Schwartz I.S."/>
            <person name="Kenyon C."/>
            <person name="de Hoog G.S."/>
            <person name="Govender N.P."/>
            <person name="Botha A."/>
            <person name="Moreno L."/>
            <person name="de Vries M."/>
            <person name="Munoz J.F."/>
            <person name="Stielow J.B."/>
        </authorList>
    </citation>
    <scope>NUCLEOTIDE SEQUENCE [LARGE SCALE GENOMIC DNA]</scope>
    <source>
        <strain evidence="2 3">CBS 136260</strain>
    </source>
</reference>
<evidence type="ECO:0008006" key="4">
    <source>
        <dbReference type="Google" id="ProtNLM"/>
    </source>
</evidence>
<accession>A0A1B7NVG8</accession>
<feature type="region of interest" description="Disordered" evidence="1">
    <location>
        <begin position="200"/>
        <end position="222"/>
    </location>
</feature>
<dbReference type="OrthoDB" id="9876299at2759"/>
<protein>
    <recommendedName>
        <fullName evidence="4">Leucine rich repeat protein</fullName>
    </recommendedName>
</protein>
<organism evidence="2 3">
    <name type="scientific">Emergomyces africanus</name>
    <dbReference type="NCBI Taxonomy" id="1955775"/>
    <lineage>
        <taxon>Eukaryota</taxon>
        <taxon>Fungi</taxon>
        <taxon>Dikarya</taxon>
        <taxon>Ascomycota</taxon>
        <taxon>Pezizomycotina</taxon>
        <taxon>Eurotiomycetes</taxon>
        <taxon>Eurotiomycetidae</taxon>
        <taxon>Onygenales</taxon>
        <taxon>Ajellomycetaceae</taxon>
        <taxon>Emergomyces</taxon>
    </lineage>
</organism>
<dbReference type="InterPro" id="IPR032675">
    <property type="entry name" value="LRR_dom_sf"/>
</dbReference>
<name>A0A1B7NVG8_9EURO</name>
<gene>
    <name evidence="2" type="ORF">ACJ72_04917</name>
</gene>
<comment type="caution">
    <text evidence="2">The sequence shown here is derived from an EMBL/GenBank/DDBJ whole genome shotgun (WGS) entry which is preliminary data.</text>
</comment>
<dbReference type="AlphaFoldDB" id="A0A1B7NVG8"/>
<keyword evidence="3" id="KW-1185">Reference proteome</keyword>
<dbReference type="EMBL" id="LGUA01000628">
    <property type="protein sequence ID" value="OAX80743.1"/>
    <property type="molecule type" value="Genomic_DNA"/>
</dbReference>
<dbReference type="SUPFAM" id="SSF52047">
    <property type="entry name" value="RNI-like"/>
    <property type="match status" value="1"/>
</dbReference>
<dbReference type="Gene3D" id="3.80.10.10">
    <property type="entry name" value="Ribonuclease Inhibitor"/>
    <property type="match status" value="1"/>
</dbReference>